<dbReference type="PANTHER" id="PTHR24110:SF3">
    <property type="entry name" value="CENTROSOMAL PROTEIN OF 78 KDA"/>
    <property type="match status" value="1"/>
</dbReference>
<dbReference type="SUPFAM" id="SSF52047">
    <property type="entry name" value="RNI-like"/>
    <property type="match status" value="1"/>
</dbReference>
<keyword evidence="4" id="KW-1185">Reference proteome</keyword>
<dbReference type="Pfam" id="PF13516">
    <property type="entry name" value="LRR_6"/>
    <property type="match status" value="1"/>
</dbReference>
<evidence type="ECO:0000256" key="2">
    <source>
        <dbReference type="SAM" id="Phobius"/>
    </source>
</evidence>
<dbReference type="PANTHER" id="PTHR24110">
    <property type="entry name" value="CENTROSOMAL PROTEIN OF 78 KDA"/>
    <property type="match status" value="1"/>
</dbReference>
<dbReference type="SMART" id="SM00368">
    <property type="entry name" value="LRR_RI"/>
    <property type="match status" value="5"/>
</dbReference>
<evidence type="ECO:0000256" key="1">
    <source>
        <dbReference type="SAM" id="Coils"/>
    </source>
</evidence>
<dbReference type="AlphaFoldDB" id="A0A3Q2XII0"/>
<dbReference type="GO" id="GO:0036064">
    <property type="term" value="C:ciliary basal body"/>
    <property type="evidence" value="ECO:0007669"/>
    <property type="project" value="TreeGrafter"/>
</dbReference>
<reference evidence="3" key="2">
    <citation type="submission" date="2025-09" db="UniProtKB">
        <authorList>
            <consortium name="Ensembl"/>
        </authorList>
    </citation>
    <scope>IDENTIFICATION</scope>
</reference>
<dbReference type="FunFam" id="3.80.10.10:FF:000070">
    <property type="entry name" value="Centrosomal protein of 78 kDa"/>
    <property type="match status" value="1"/>
</dbReference>
<dbReference type="InterPro" id="IPR026212">
    <property type="entry name" value="Cep78"/>
</dbReference>
<dbReference type="InterPro" id="IPR032675">
    <property type="entry name" value="LRR_dom_sf"/>
</dbReference>
<dbReference type="PRINTS" id="PR02062">
    <property type="entry name" value="CENTROSOME78"/>
</dbReference>
<dbReference type="Gene3D" id="3.80.10.10">
    <property type="entry name" value="Ribonuclease Inhibitor"/>
    <property type="match status" value="2"/>
</dbReference>
<protein>
    <submittedName>
        <fullName evidence="3">Centrosomal protein 78</fullName>
    </submittedName>
</protein>
<keyword evidence="2" id="KW-1133">Transmembrane helix</keyword>
<keyword evidence="1" id="KW-0175">Coiled coil</keyword>
<evidence type="ECO:0000313" key="3">
    <source>
        <dbReference type="Ensembl" id="ENSHCOP00000003612.1"/>
    </source>
</evidence>
<sequence>MIGESVQIKRRGAHDFMEYYTYACTREQTIPLTAVKMHLDQGILDFNGDKVKLSDWPPILDSISINRHLHHIAITSTYQTSHGCGDPGQPVFRKKIPSIRSKDMTFKLCKALKECLSLSPNLKTLKLNGLPLRERDLVSLTKGVAKSVSLEALSLANCPFGDDGLEVICQSVKYSTRIKELDFTGCNITWRGAEHLANIIQHQGIQRHGSAWSQSLRYQQPKLEGMGGLRRLTLNCNTLIGDLGAARLARELAEDLWLKAVDLQKCGLSNRGACHLLEVLKTNSTLCVLDIRNNPLVGKNLSQVVTLFSLSHTVCLNCSTLYIAFFFFFWKHCTTFTVTILVHVLEISTWGKIGHLMATTRTASFQGRSIVCRLATSSSRLTARMFFFLMSFVVPVLQMALQECRLRLGEERRARLKAESLLREFELENARLRDNNNSLSKALAAMGSAPTDRSALEDEDVLVSIERSFAKFHAFLDLVNDAGLGQLASVAGIDTSDFSPLGRPQLSSTLGHVAHLDGAASGGRRSHDIQVENCVVVSIWKASCHAYFLKLSLINETDPNTHESIWKRKIMKWSLATNSENALKFSFATRHHLNCKFTTNSKNFIM</sequence>
<keyword evidence="2" id="KW-0472">Membrane</keyword>
<dbReference type="STRING" id="109280.ENSHCOP00000003612"/>
<proteinExistence type="predicted"/>
<dbReference type="Proteomes" id="UP000264820">
    <property type="component" value="Unplaced"/>
</dbReference>
<accession>A0A3Q2XII0</accession>
<dbReference type="InterPro" id="IPR001611">
    <property type="entry name" value="Leu-rich_rpt"/>
</dbReference>
<organism evidence="3 4">
    <name type="scientific">Hippocampus comes</name>
    <name type="common">Tiger tail seahorse</name>
    <dbReference type="NCBI Taxonomy" id="109280"/>
    <lineage>
        <taxon>Eukaryota</taxon>
        <taxon>Metazoa</taxon>
        <taxon>Chordata</taxon>
        <taxon>Craniata</taxon>
        <taxon>Vertebrata</taxon>
        <taxon>Euteleostomi</taxon>
        <taxon>Actinopterygii</taxon>
        <taxon>Neopterygii</taxon>
        <taxon>Teleostei</taxon>
        <taxon>Neoteleostei</taxon>
        <taxon>Acanthomorphata</taxon>
        <taxon>Syngnathiaria</taxon>
        <taxon>Syngnathiformes</taxon>
        <taxon>Syngnathoidei</taxon>
        <taxon>Syngnathidae</taxon>
        <taxon>Hippocampus</taxon>
    </lineage>
</organism>
<dbReference type="Ensembl" id="ENSHCOT00000008451.1">
    <property type="protein sequence ID" value="ENSHCOP00000003612.1"/>
    <property type="gene ID" value="ENSHCOG00000004988.1"/>
</dbReference>
<dbReference type="OMA" id="MTLKLCK"/>
<feature type="transmembrane region" description="Helical" evidence="2">
    <location>
        <begin position="383"/>
        <end position="401"/>
    </location>
</feature>
<dbReference type="GO" id="GO:0005813">
    <property type="term" value="C:centrosome"/>
    <property type="evidence" value="ECO:0007669"/>
    <property type="project" value="TreeGrafter"/>
</dbReference>
<evidence type="ECO:0000313" key="4">
    <source>
        <dbReference type="Proteomes" id="UP000264820"/>
    </source>
</evidence>
<name>A0A3Q2XII0_HIPCM</name>
<dbReference type="GO" id="GO:0044782">
    <property type="term" value="P:cilium organization"/>
    <property type="evidence" value="ECO:0007669"/>
    <property type="project" value="TreeGrafter"/>
</dbReference>
<feature type="coiled-coil region" evidence="1">
    <location>
        <begin position="415"/>
        <end position="442"/>
    </location>
</feature>
<dbReference type="GeneTree" id="ENSGT00390000013287"/>
<reference evidence="3" key="1">
    <citation type="submission" date="2025-08" db="UniProtKB">
        <authorList>
            <consortium name="Ensembl"/>
        </authorList>
    </citation>
    <scope>IDENTIFICATION</scope>
</reference>
<keyword evidence="2" id="KW-0812">Transmembrane</keyword>